<name>A0A1J4NYG4_9ACTN</name>
<sequence length="432" mass="46898">MSAVRQATTWLNDTYGGLVELASPRPVHETAAAWLYACRTLTQPGYPATPMLAGSLVVPKDGSCPFHPAPSMPLGDLEPAPPGEAANRAEGQARRINARGCVVAMHCAINGTPSVPLPWRPSDEAPGWWDRLGRRYFPEFQPVPVGDWDDLVKAVAATGPDTRGVIWVRREIGGHEASGNLLYAHNNKGQVVFLDGLTSSLARLDVPPLLRELVLLRAVPGASSSPRAPWQQAAPDFASAVAKARHWLDDAYKGQVDLDRPTAQDETLRAWVFSCNSRRFLGDGNWQHAMLDATVVVPKDDSAPFGLPNTAPWAWLARWDAGETPGTADLPRPPAPGHASWFEPTLAQLGQVLSTSEHPDWQTAMNALAALPVGARSLVWIRRTDGRGREAVGLLLNAVRREEGVLVIDGSSDAPFTFDPTGVHRLHVIRYR</sequence>
<keyword evidence="5" id="KW-1185">Reference proteome</keyword>
<evidence type="ECO:0000313" key="4">
    <source>
        <dbReference type="EMBL" id="OIJ67519.1"/>
    </source>
</evidence>
<dbReference type="InterPro" id="IPR028908">
    <property type="entry name" value="Tox-PL_dom"/>
</dbReference>
<feature type="domain" description="Immunity protein 35" evidence="2">
    <location>
        <begin position="239"/>
        <end position="321"/>
    </location>
</feature>
<dbReference type="EMBL" id="LAVA02000026">
    <property type="protein sequence ID" value="OIJ67519.1"/>
    <property type="molecule type" value="Genomic_DNA"/>
</dbReference>
<evidence type="ECO:0008006" key="6">
    <source>
        <dbReference type="Google" id="ProtNLM"/>
    </source>
</evidence>
<dbReference type="Pfam" id="PF15644">
    <property type="entry name" value="Gln_amidase"/>
    <property type="match status" value="1"/>
</dbReference>
<dbReference type="RefSeq" id="WP_046583590.1">
    <property type="nucleotide sequence ID" value="NZ_LAVA02000026.1"/>
</dbReference>
<reference evidence="4" key="1">
    <citation type="submission" date="2016-10" db="EMBL/GenBank/DDBJ databases">
        <title>Genome sequence of Streptomyces mangrovisoli MUSC 149.</title>
        <authorList>
            <person name="Lee L.-H."/>
            <person name="Ser H.-L."/>
        </authorList>
    </citation>
    <scope>NUCLEOTIDE SEQUENCE [LARGE SCALE GENOMIC DNA]</scope>
    <source>
        <strain evidence="4">MUSC 149</strain>
    </source>
</reference>
<dbReference type="AlphaFoldDB" id="A0A1J4NYG4"/>
<evidence type="ECO:0000259" key="3">
    <source>
        <dbReference type="Pfam" id="PF15644"/>
    </source>
</evidence>
<evidence type="ECO:0000259" key="2">
    <source>
        <dbReference type="Pfam" id="PF15567"/>
    </source>
</evidence>
<accession>A0A1J4NYG4</accession>
<feature type="region of interest" description="Disordered" evidence="1">
    <location>
        <begin position="68"/>
        <end position="91"/>
    </location>
</feature>
<organism evidence="4 5">
    <name type="scientific">Streptomyces mangrovisoli</name>
    <dbReference type="NCBI Taxonomy" id="1428628"/>
    <lineage>
        <taxon>Bacteria</taxon>
        <taxon>Bacillati</taxon>
        <taxon>Actinomycetota</taxon>
        <taxon>Actinomycetes</taxon>
        <taxon>Kitasatosporales</taxon>
        <taxon>Streptomycetaceae</taxon>
        <taxon>Streptomyces</taxon>
    </lineage>
</organism>
<protein>
    <recommendedName>
        <fullName evidence="6">Tox-PL domain-containing protein</fullName>
    </recommendedName>
</protein>
<feature type="domain" description="Tox-PL" evidence="3">
    <location>
        <begin position="97"/>
        <end position="197"/>
    </location>
</feature>
<evidence type="ECO:0000313" key="5">
    <source>
        <dbReference type="Proteomes" id="UP000034196"/>
    </source>
</evidence>
<comment type="caution">
    <text evidence="4">The sequence shown here is derived from an EMBL/GenBank/DDBJ whole genome shotgun (WGS) entry which is preliminary data.</text>
</comment>
<dbReference type="InterPro" id="IPR029082">
    <property type="entry name" value="Imm35"/>
</dbReference>
<gene>
    <name evidence="4" type="ORF">WN71_013120</name>
</gene>
<dbReference type="Proteomes" id="UP000034196">
    <property type="component" value="Unassembled WGS sequence"/>
</dbReference>
<dbReference type="Pfam" id="PF15567">
    <property type="entry name" value="Imm35"/>
    <property type="match status" value="1"/>
</dbReference>
<evidence type="ECO:0000256" key="1">
    <source>
        <dbReference type="SAM" id="MobiDB-lite"/>
    </source>
</evidence>
<dbReference type="STRING" id="1428628.WN71_013120"/>
<proteinExistence type="predicted"/>